<keyword evidence="2 8" id="KW-0645">Protease</keyword>
<protein>
    <recommendedName>
        <fullName evidence="8">Abasic site processing protein</fullName>
        <ecNumber evidence="8">3.4.-.-</ecNumber>
    </recommendedName>
</protein>
<dbReference type="Gene3D" id="3.90.1680.10">
    <property type="entry name" value="SOS response associated peptidase-like"/>
    <property type="match status" value="1"/>
</dbReference>
<organism evidence="9 10">
    <name type="scientific">Moheibacter stercoris</name>
    <dbReference type="NCBI Taxonomy" id="1628251"/>
    <lineage>
        <taxon>Bacteria</taxon>
        <taxon>Pseudomonadati</taxon>
        <taxon>Bacteroidota</taxon>
        <taxon>Flavobacteriia</taxon>
        <taxon>Flavobacteriales</taxon>
        <taxon>Weeksellaceae</taxon>
        <taxon>Moheibacter</taxon>
    </lineage>
</organism>
<proteinExistence type="inferred from homology"/>
<evidence type="ECO:0000256" key="8">
    <source>
        <dbReference type="RuleBase" id="RU364100"/>
    </source>
</evidence>
<gene>
    <name evidence="9" type="ORF">ABID46_001082</name>
</gene>
<evidence type="ECO:0000256" key="2">
    <source>
        <dbReference type="ARBA" id="ARBA00022670"/>
    </source>
</evidence>
<dbReference type="SUPFAM" id="SSF143081">
    <property type="entry name" value="BB1717-like"/>
    <property type="match status" value="1"/>
</dbReference>
<dbReference type="Proteomes" id="UP001549146">
    <property type="component" value="Unassembled WGS sequence"/>
</dbReference>
<evidence type="ECO:0000256" key="7">
    <source>
        <dbReference type="ARBA" id="ARBA00023239"/>
    </source>
</evidence>
<dbReference type="PANTHER" id="PTHR13604">
    <property type="entry name" value="DC12-RELATED"/>
    <property type="match status" value="1"/>
</dbReference>
<evidence type="ECO:0000256" key="6">
    <source>
        <dbReference type="ARBA" id="ARBA00023125"/>
    </source>
</evidence>
<name>A0ABV2LSG5_9FLAO</name>
<evidence type="ECO:0000256" key="1">
    <source>
        <dbReference type="ARBA" id="ARBA00008136"/>
    </source>
</evidence>
<evidence type="ECO:0000256" key="3">
    <source>
        <dbReference type="ARBA" id="ARBA00022763"/>
    </source>
</evidence>
<evidence type="ECO:0000256" key="4">
    <source>
        <dbReference type="ARBA" id="ARBA00022801"/>
    </source>
</evidence>
<keyword evidence="10" id="KW-1185">Reference proteome</keyword>
<dbReference type="InterPro" id="IPR003738">
    <property type="entry name" value="SRAP"/>
</dbReference>
<comment type="caution">
    <text evidence="9">The sequence shown here is derived from an EMBL/GenBank/DDBJ whole genome shotgun (WGS) entry which is preliminary data.</text>
</comment>
<evidence type="ECO:0000313" key="10">
    <source>
        <dbReference type="Proteomes" id="UP001549146"/>
    </source>
</evidence>
<keyword evidence="4 8" id="KW-0378">Hydrolase</keyword>
<keyword evidence="6" id="KW-0238">DNA-binding</keyword>
<accession>A0ABV2LSG5</accession>
<dbReference type="EC" id="3.4.-.-" evidence="8"/>
<evidence type="ECO:0000256" key="5">
    <source>
        <dbReference type="ARBA" id="ARBA00023124"/>
    </source>
</evidence>
<dbReference type="RefSeq" id="WP_354507845.1">
    <property type="nucleotide sequence ID" value="NZ_JBEPMO010000004.1"/>
</dbReference>
<sequence>MCYYTEIQKDAKSISKKFKKTFKEPELFTPSEQINGFALPKTPVITIENPEEIEMITWGFPTDWGKPLLNAKWETLFELKSFKPYTDNRCLIIVDGFYEWKHEGKNKIKYNIGFGDELFAFAGIFKIENDQPYYTIVTTEAQGIMREIHNTKYRMPFALHSEEKQNQWLHNEPVEPDWDFEAKVVG</sequence>
<keyword evidence="5" id="KW-0190">Covalent protein-DNA linkage</keyword>
<dbReference type="InterPro" id="IPR036590">
    <property type="entry name" value="SRAP-like"/>
</dbReference>
<dbReference type="EMBL" id="JBEPMO010000004">
    <property type="protein sequence ID" value="MET3731513.1"/>
    <property type="molecule type" value="Genomic_DNA"/>
</dbReference>
<keyword evidence="3" id="KW-0227">DNA damage</keyword>
<reference evidence="9 10" key="1">
    <citation type="submission" date="2024-06" db="EMBL/GenBank/DDBJ databases">
        <title>Genomic Encyclopedia of Type Strains, Phase IV (KMG-IV): sequencing the most valuable type-strain genomes for metagenomic binning, comparative biology and taxonomic classification.</title>
        <authorList>
            <person name="Goeker M."/>
        </authorList>
    </citation>
    <scope>NUCLEOTIDE SEQUENCE [LARGE SCALE GENOMIC DNA]</scope>
    <source>
        <strain evidence="9 10">DSM 29388</strain>
    </source>
</reference>
<dbReference type="PANTHER" id="PTHR13604:SF0">
    <property type="entry name" value="ABASIC SITE PROCESSING PROTEIN HMCES"/>
    <property type="match status" value="1"/>
</dbReference>
<keyword evidence="7" id="KW-0456">Lyase</keyword>
<dbReference type="Pfam" id="PF02586">
    <property type="entry name" value="SRAP"/>
    <property type="match status" value="1"/>
</dbReference>
<comment type="similarity">
    <text evidence="1 8">Belongs to the SOS response-associated peptidase family.</text>
</comment>
<evidence type="ECO:0000313" key="9">
    <source>
        <dbReference type="EMBL" id="MET3731513.1"/>
    </source>
</evidence>